<dbReference type="InterPro" id="IPR044929">
    <property type="entry name" value="DNA/RNA_non-sp_Endonuclease_sf"/>
</dbReference>
<feature type="domain" description="DNA/RNA non-specific endonuclease/pyrophosphatase/phosphodiesterase" evidence="5">
    <location>
        <begin position="61"/>
        <end position="317"/>
    </location>
</feature>
<keyword evidence="3" id="KW-0732">Signal</keyword>
<dbReference type="GO" id="GO:0046872">
    <property type="term" value="F:metal ion binding"/>
    <property type="evidence" value="ECO:0007669"/>
    <property type="project" value="UniProtKB-KW"/>
</dbReference>
<evidence type="ECO:0000256" key="3">
    <source>
        <dbReference type="SAM" id="SignalP"/>
    </source>
</evidence>
<feature type="binding site" evidence="2">
    <location>
        <position position="186"/>
    </location>
    <ligand>
        <name>Mg(2+)</name>
        <dbReference type="ChEBI" id="CHEBI:18420"/>
        <note>catalytic</note>
    </ligand>
</feature>
<dbReference type="SMART" id="SM00477">
    <property type="entry name" value="NUC"/>
    <property type="match status" value="1"/>
</dbReference>
<evidence type="ECO:0000256" key="1">
    <source>
        <dbReference type="PIRSR" id="PIRSR640255-1"/>
    </source>
</evidence>
<evidence type="ECO:0000256" key="2">
    <source>
        <dbReference type="PIRSR" id="PIRSR640255-2"/>
    </source>
</evidence>
<comment type="caution">
    <text evidence="6">The sequence shown here is derived from an EMBL/GenBank/DDBJ whole genome shotgun (WGS) entry which is preliminary data.</text>
</comment>
<dbReference type="SMART" id="SM00892">
    <property type="entry name" value="Endonuclease_NS"/>
    <property type="match status" value="1"/>
</dbReference>
<dbReference type="Proteomes" id="UP001143486">
    <property type="component" value="Unassembled WGS sequence"/>
</dbReference>
<dbReference type="Gene3D" id="3.40.570.10">
    <property type="entry name" value="Extracellular Endonuclease, subunit A"/>
    <property type="match status" value="1"/>
</dbReference>
<protein>
    <recommendedName>
        <fullName evidence="8">DNA/RNA non-specific endonuclease</fullName>
    </recommendedName>
</protein>
<evidence type="ECO:0000259" key="5">
    <source>
        <dbReference type="SMART" id="SM00892"/>
    </source>
</evidence>
<dbReference type="Pfam" id="PF01223">
    <property type="entry name" value="Endonuclease_NS"/>
    <property type="match status" value="1"/>
</dbReference>
<organism evidence="6 7">
    <name type="scientific">Maricaulis virginensis</name>
    <dbReference type="NCBI Taxonomy" id="144022"/>
    <lineage>
        <taxon>Bacteria</taxon>
        <taxon>Pseudomonadati</taxon>
        <taxon>Pseudomonadota</taxon>
        <taxon>Alphaproteobacteria</taxon>
        <taxon>Maricaulales</taxon>
        <taxon>Maricaulaceae</taxon>
        <taxon>Maricaulis</taxon>
    </lineage>
</organism>
<dbReference type="GO" id="GO:0016787">
    <property type="term" value="F:hydrolase activity"/>
    <property type="evidence" value="ECO:0007669"/>
    <property type="project" value="InterPro"/>
</dbReference>
<reference evidence="6" key="1">
    <citation type="journal article" date="2014" name="Int. J. Syst. Evol. Microbiol.">
        <title>Complete genome sequence of Corynebacterium casei LMG S-19264T (=DSM 44701T), isolated from a smear-ripened cheese.</title>
        <authorList>
            <consortium name="US DOE Joint Genome Institute (JGI-PGF)"/>
            <person name="Walter F."/>
            <person name="Albersmeier A."/>
            <person name="Kalinowski J."/>
            <person name="Ruckert C."/>
        </authorList>
    </citation>
    <scope>NUCLEOTIDE SEQUENCE</scope>
    <source>
        <strain evidence="6">VKM B-1513</strain>
    </source>
</reference>
<dbReference type="InterPro" id="IPR020821">
    <property type="entry name" value="ENPP1-3/EXOG-like_nuc-like"/>
</dbReference>
<dbReference type="InterPro" id="IPR040255">
    <property type="entry name" value="Non-specific_endonuclease"/>
</dbReference>
<evidence type="ECO:0008006" key="8">
    <source>
        <dbReference type="Google" id="ProtNLM"/>
    </source>
</evidence>
<gene>
    <name evidence="6" type="ORF">GCM10017621_34740</name>
</gene>
<keyword evidence="7" id="KW-1185">Reference proteome</keyword>
<dbReference type="GO" id="GO:0003676">
    <property type="term" value="F:nucleic acid binding"/>
    <property type="evidence" value="ECO:0007669"/>
    <property type="project" value="InterPro"/>
</dbReference>
<evidence type="ECO:0000313" key="7">
    <source>
        <dbReference type="Proteomes" id="UP001143486"/>
    </source>
</evidence>
<dbReference type="EMBL" id="BSFE01000016">
    <property type="protein sequence ID" value="GLK53966.1"/>
    <property type="molecule type" value="Genomic_DNA"/>
</dbReference>
<proteinExistence type="predicted"/>
<dbReference type="RefSeq" id="WP_271188298.1">
    <property type="nucleotide sequence ID" value="NZ_BSFE01000016.1"/>
</dbReference>
<evidence type="ECO:0000313" key="6">
    <source>
        <dbReference type="EMBL" id="GLK53966.1"/>
    </source>
</evidence>
<accession>A0A9W6MQH0</accession>
<dbReference type="AlphaFoldDB" id="A0A9W6MQH0"/>
<dbReference type="PANTHER" id="PTHR13966:SF5">
    <property type="entry name" value="ENDONUCLEASE G, MITOCHONDRIAL"/>
    <property type="match status" value="1"/>
</dbReference>
<name>A0A9W6MQH0_9PROT</name>
<dbReference type="PANTHER" id="PTHR13966">
    <property type="entry name" value="ENDONUCLEASE RELATED"/>
    <property type="match status" value="1"/>
</dbReference>
<dbReference type="PROSITE" id="PS51257">
    <property type="entry name" value="PROKAR_LIPOPROTEIN"/>
    <property type="match status" value="1"/>
</dbReference>
<dbReference type="SUPFAM" id="SSF54060">
    <property type="entry name" value="His-Me finger endonucleases"/>
    <property type="match status" value="1"/>
</dbReference>
<reference evidence="6" key="2">
    <citation type="submission" date="2023-01" db="EMBL/GenBank/DDBJ databases">
        <authorList>
            <person name="Sun Q."/>
            <person name="Evtushenko L."/>
        </authorList>
    </citation>
    <scope>NUCLEOTIDE SEQUENCE</scope>
    <source>
        <strain evidence="6">VKM B-1513</strain>
    </source>
</reference>
<evidence type="ECO:0000259" key="4">
    <source>
        <dbReference type="SMART" id="SM00477"/>
    </source>
</evidence>
<sequence>MKKIDLACLAAAVFLACTGSASAERFDCGSDRGASPYVLAPTGVHDHRRFAPAGATGPTRDFAAFAAAFDDDDDDNQDGRPDLTGNPTWVAYHLLGVAPTADGAYEEPNVSIDRPDRWYRSDDLSNHWIARPWITASRIDDSYRGVGRVWNRGHFAMADHAQRIGPEASCNTHVFWNASPQAADFNQGPWLHLETYTAALSNMVGEIWIITGPIFDDAPLRNIAEPHEVPVAVPHAFFKIIVREIDGAIDVRALIFEHPSVGPHGHVQPDPAEAAGWINCRSAGRAGHTYTPADNLVALRDVEARTGLRFLPDHPLRADLVDRQPDSLWHVPEPYWSGYLCGGQATVGAD</sequence>
<feature type="domain" description="ENPP1-3/EXOG-like endonuclease/phosphodiesterase" evidence="4">
    <location>
        <begin position="84"/>
        <end position="317"/>
    </location>
</feature>
<feature type="active site" description="Proton acceptor" evidence="1">
    <location>
        <position position="154"/>
    </location>
</feature>
<feature type="signal peptide" evidence="3">
    <location>
        <begin position="1"/>
        <end position="23"/>
    </location>
</feature>
<feature type="chain" id="PRO_5040969399" description="DNA/RNA non-specific endonuclease" evidence="3">
    <location>
        <begin position="24"/>
        <end position="350"/>
    </location>
</feature>
<dbReference type="InterPro" id="IPR001604">
    <property type="entry name" value="Endo_G_ENPP1-like_dom"/>
</dbReference>
<dbReference type="GO" id="GO:0004519">
    <property type="term" value="F:endonuclease activity"/>
    <property type="evidence" value="ECO:0007669"/>
    <property type="project" value="TreeGrafter"/>
</dbReference>
<keyword evidence="2" id="KW-0479">Metal-binding</keyword>
<dbReference type="InterPro" id="IPR044925">
    <property type="entry name" value="His-Me_finger_sf"/>
</dbReference>